<feature type="transmembrane region" description="Helical" evidence="1">
    <location>
        <begin position="465"/>
        <end position="490"/>
    </location>
</feature>
<accession>A0A839K0C7</accession>
<dbReference type="Proteomes" id="UP000574276">
    <property type="component" value="Unassembled WGS sequence"/>
</dbReference>
<feature type="transmembrane region" description="Helical" evidence="1">
    <location>
        <begin position="330"/>
        <end position="351"/>
    </location>
</feature>
<dbReference type="Pfam" id="PF16962">
    <property type="entry name" value="ABC_export"/>
    <property type="match status" value="1"/>
</dbReference>
<evidence type="ECO:0000313" key="2">
    <source>
        <dbReference type="EMBL" id="MBB2182888.1"/>
    </source>
</evidence>
<feature type="transmembrane region" description="Helical" evidence="1">
    <location>
        <begin position="143"/>
        <end position="165"/>
    </location>
</feature>
<feature type="transmembrane region" description="Helical" evidence="1">
    <location>
        <begin position="357"/>
        <end position="379"/>
    </location>
</feature>
<reference evidence="2 3" key="1">
    <citation type="submission" date="2020-07" db="EMBL/GenBank/DDBJ databases">
        <title>Characterization and genome sequencing of isolate MD1, a novel member within the family Lachnospiraceae.</title>
        <authorList>
            <person name="Rettenmaier R."/>
            <person name="Di Bello L."/>
            <person name="Zinser C."/>
            <person name="Scheitz K."/>
            <person name="Liebl W."/>
            <person name="Zverlov V."/>
        </authorList>
    </citation>
    <scope>NUCLEOTIDE SEQUENCE [LARGE SCALE GENOMIC DNA]</scope>
    <source>
        <strain evidence="2 3">MD1</strain>
    </source>
</reference>
<protein>
    <submittedName>
        <fullName evidence="2">Putative ABC exporter domain-containing protein</fullName>
    </submittedName>
</protein>
<feature type="transmembrane region" description="Helical" evidence="1">
    <location>
        <begin position="216"/>
        <end position="235"/>
    </location>
</feature>
<feature type="transmembrane region" description="Helical" evidence="1">
    <location>
        <begin position="502"/>
        <end position="523"/>
    </location>
</feature>
<gene>
    <name evidence="2" type="ORF">H0486_08365</name>
</gene>
<dbReference type="EMBL" id="JACEGA010000001">
    <property type="protein sequence ID" value="MBB2182888.1"/>
    <property type="molecule type" value="Genomic_DNA"/>
</dbReference>
<feature type="transmembrane region" description="Helical" evidence="1">
    <location>
        <begin position="241"/>
        <end position="259"/>
    </location>
</feature>
<keyword evidence="3" id="KW-1185">Reference proteome</keyword>
<dbReference type="RefSeq" id="WP_228352577.1">
    <property type="nucleotide sequence ID" value="NZ_JACEGA010000001.1"/>
</dbReference>
<comment type="caution">
    <text evidence="2">The sequence shown here is derived from an EMBL/GenBank/DDBJ whole genome shotgun (WGS) entry which is preliminary data.</text>
</comment>
<feature type="transmembrane region" description="Helical" evidence="1">
    <location>
        <begin position="177"/>
        <end position="196"/>
    </location>
</feature>
<keyword evidence="1" id="KW-1133">Transmembrane helix</keyword>
<keyword evidence="1" id="KW-0812">Transmembrane</keyword>
<evidence type="ECO:0000256" key="1">
    <source>
        <dbReference type="SAM" id="Phobius"/>
    </source>
</evidence>
<sequence>MNALAYLLLTQLKNRILSLRKKPGLLILYLITAAFLILCFVVLLISDYKPSHLGYADERIIFSIIAGIGLLFLWSFVSNGLSNGSSLFSMSDVGLLFVAPISTKKILMYGLISSLGKAMLANIFVIFQMSNLRSNFGYGLKEVFALFIICAVMTLFCQLMSIGIYIISNGNPARKNIIKGIIIALFSSIAIMVLIIQRQEGLSLIKAVLSLPDTKWFGYIPVAGWSMMFFIGIAQGSVVTMLIPLILYFISGSIIILLLTSGTADYYEDVLLSTEITYQTQKTIKEEGKTIQNRKKKIKVSEKAMGLNKGMGAMTIAYKHLLELKRTSKLMFIDSFTLFAAFGVGAAAYYMVKVTHLASYIILATAIYLQFFMTVMGKLKSELLKPYIYLIPEKSVKKLFAASFTSIVKPCIDGIIMFSVLVVMGGTDPLTGLFYALAYASSGALFVGFTILYQRVLGGQPNNYVKMLFGVGFFLIIISPAIISSIAVSFLLPEALDFLCTLPYSICCMVFTGLIFLTCGGLLDKAEYTGKS</sequence>
<proteinExistence type="predicted"/>
<keyword evidence="1" id="KW-0472">Membrane</keyword>
<feature type="transmembrane region" description="Helical" evidence="1">
    <location>
        <begin position="26"/>
        <end position="48"/>
    </location>
</feature>
<name>A0A839K0C7_9FIRM</name>
<dbReference type="InterPro" id="IPR031584">
    <property type="entry name" value="Put_ABC_export"/>
</dbReference>
<feature type="transmembrane region" description="Helical" evidence="1">
    <location>
        <begin position="433"/>
        <end position="453"/>
    </location>
</feature>
<organism evidence="2 3">
    <name type="scientific">Variimorphobacter saccharofermentans</name>
    <dbReference type="NCBI Taxonomy" id="2755051"/>
    <lineage>
        <taxon>Bacteria</taxon>
        <taxon>Bacillati</taxon>
        <taxon>Bacillota</taxon>
        <taxon>Clostridia</taxon>
        <taxon>Lachnospirales</taxon>
        <taxon>Lachnospiraceae</taxon>
        <taxon>Variimorphobacter</taxon>
    </lineage>
</organism>
<dbReference type="AlphaFoldDB" id="A0A839K0C7"/>
<feature type="transmembrane region" description="Helical" evidence="1">
    <location>
        <begin position="60"/>
        <end position="77"/>
    </location>
</feature>
<feature type="transmembrane region" description="Helical" evidence="1">
    <location>
        <begin position="106"/>
        <end position="127"/>
    </location>
</feature>
<evidence type="ECO:0000313" key="3">
    <source>
        <dbReference type="Proteomes" id="UP000574276"/>
    </source>
</evidence>